<sequence length="411" mass="47415">MINKKKVINDPVWGFINIPTDLIFEIIQHPYFQRLRRIRQLGLTEMVYPGAIHTRFHHALGAMHLMTEALKSLQSKGHTISSEEFEGAQLAILLHDIGHGPLSHALEYSLLENIKHEELSRFIMESLNVTYKGKLDLAIAIFTNTYHRPFLHQLVSSQLDMDRMDYLSRDSFFTGVSEGTIGADRLIKMLDLHNDELVVEEKGIYSIENFLTARRLMYWQVYLHKTTVSAENMVISIIKRAKFLMKNNTLSYKPPFLEVFLQTEITFEQLLQQSDLLSAFLKLDDVDLWFAIKQWSKEEDVVLSTISKMILDRKLFSVHIQPEQIGANQIETNQKRLLLTFPITTAELDYFLIQGTISNAAYLAENTQIKVKMKNKEILDVAIASDLPNIQALSKIVTKHYICCPKDVYLQ</sequence>
<dbReference type="OrthoDB" id="9803619at2"/>
<dbReference type="CDD" id="cd00077">
    <property type="entry name" value="HDc"/>
    <property type="match status" value="1"/>
</dbReference>
<accession>A0A6N4SPQ2</accession>
<evidence type="ECO:0000259" key="1">
    <source>
        <dbReference type="SMART" id="SM00471"/>
    </source>
</evidence>
<dbReference type="Proteomes" id="UP000001822">
    <property type="component" value="Chromosome"/>
</dbReference>
<dbReference type="PANTHER" id="PTHR11373">
    <property type="entry name" value="DEOXYNUCLEOSIDE TRIPHOSPHATE TRIPHOSPHOHYDROLASE"/>
    <property type="match status" value="1"/>
</dbReference>
<dbReference type="AlphaFoldDB" id="A0A6N4SPQ2"/>
<dbReference type="InterPro" id="IPR045509">
    <property type="entry name" value="HD_assoc_2"/>
</dbReference>
<dbReference type="SMART" id="SM00471">
    <property type="entry name" value="HDc"/>
    <property type="match status" value="1"/>
</dbReference>
<dbReference type="GO" id="GO:0006203">
    <property type="term" value="P:dGTP catabolic process"/>
    <property type="evidence" value="ECO:0007669"/>
    <property type="project" value="TreeGrafter"/>
</dbReference>
<evidence type="ECO:0000313" key="3">
    <source>
        <dbReference type="Proteomes" id="UP000001822"/>
    </source>
</evidence>
<proteinExistence type="predicted"/>
<dbReference type="InterPro" id="IPR050135">
    <property type="entry name" value="dGTPase-like"/>
</dbReference>
<keyword evidence="3" id="KW-1185">Reference proteome</keyword>
<dbReference type="Pfam" id="PF01966">
    <property type="entry name" value="HD"/>
    <property type="match status" value="1"/>
</dbReference>
<gene>
    <name evidence="2" type="ordered locus">CHU_1039</name>
</gene>
<dbReference type="RefSeq" id="WP_011584431.1">
    <property type="nucleotide sequence ID" value="NC_008255.1"/>
</dbReference>
<feature type="domain" description="HD/PDEase" evidence="1">
    <location>
        <begin position="51"/>
        <end position="176"/>
    </location>
</feature>
<dbReference type="InterPro" id="IPR003607">
    <property type="entry name" value="HD/PDEase_dom"/>
</dbReference>
<dbReference type="Pfam" id="PF19276">
    <property type="entry name" value="HD_assoc_2"/>
    <property type="match status" value="1"/>
</dbReference>
<dbReference type="Gene3D" id="1.10.3210.10">
    <property type="entry name" value="Hypothetical protein af1432"/>
    <property type="match status" value="1"/>
</dbReference>
<dbReference type="InterPro" id="IPR006674">
    <property type="entry name" value="HD_domain"/>
</dbReference>
<name>A0A6N4SPQ2_CYTH3</name>
<evidence type="ECO:0000313" key="2">
    <source>
        <dbReference type="EMBL" id="ABG58316.1"/>
    </source>
</evidence>
<organism evidence="2 3">
    <name type="scientific">Cytophaga hutchinsonii (strain ATCC 33406 / DSM 1761 / CIP 103989 / NBRC 15051 / NCIMB 9469 / D465)</name>
    <dbReference type="NCBI Taxonomy" id="269798"/>
    <lineage>
        <taxon>Bacteria</taxon>
        <taxon>Pseudomonadati</taxon>
        <taxon>Bacteroidota</taxon>
        <taxon>Cytophagia</taxon>
        <taxon>Cytophagales</taxon>
        <taxon>Cytophagaceae</taxon>
        <taxon>Cytophaga</taxon>
    </lineage>
</organism>
<dbReference type="KEGG" id="chu:CHU_1039"/>
<reference evidence="2 3" key="1">
    <citation type="journal article" date="2007" name="Appl. Environ. Microbiol.">
        <title>Genome sequence of the cellulolytic gliding bacterium Cytophaga hutchinsonii.</title>
        <authorList>
            <person name="Xie G."/>
            <person name="Bruce D.C."/>
            <person name="Challacombe J.F."/>
            <person name="Chertkov O."/>
            <person name="Detter J.C."/>
            <person name="Gilna P."/>
            <person name="Han C.S."/>
            <person name="Lucas S."/>
            <person name="Misra M."/>
            <person name="Myers G.L."/>
            <person name="Richardson P."/>
            <person name="Tapia R."/>
            <person name="Thayer N."/>
            <person name="Thompson L.S."/>
            <person name="Brettin T.S."/>
            <person name="Henrissat B."/>
            <person name="Wilson D.B."/>
            <person name="McBride M.J."/>
        </authorList>
    </citation>
    <scope>NUCLEOTIDE SEQUENCE [LARGE SCALE GENOMIC DNA]</scope>
    <source>
        <strain evidence="3">ATCC 33406 / DSM 1761 / CIP 103989 / NBRC 15051 / NCIMB 9469 / D465</strain>
    </source>
</reference>
<dbReference type="EMBL" id="CP000383">
    <property type="protein sequence ID" value="ABG58316.1"/>
    <property type="molecule type" value="Genomic_DNA"/>
</dbReference>
<dbReference type="GO" id="GO:0008832">
    <property type="term" value="F:dGTPase activity"/>
    <property type="evidence" value="ECO:0007669"/>
    <property type="project" value="TreeGrafter"/>
</dbReference>
<dbReference type="SUPFAM" id="SSF109604">
    <property type="entry name" value="HD-domain/PDEase-like"/>
    <property type="match status" value="1"/>
</dbReference>
<protein>
    <submittedName>
        <fullName evidence="2">Phosphohydrolase, HC superfamily</fullName>
    </submittedName>
</protein>
<dbReference type="PANTHER" id="PTHR11373:SF4">
    <property type="entry name" value="DEOXYNUCLEOSIDE TRIPHOSPHATE TRIPHOSPHOHYDROLASE SAMHD1"/>
    <property type="match status" value="1"/>
</dbReference>